<dbReference type="InterPro" id="IPR043128">
    <property type="entry name" value="Rev_trsase/Diguanyl_cyclase"/>
</dbReference>
<dbReference type="Gene3D" id="3.30.70.270">
    <property type="match status" value="2"/>
</dbReference>
<organism evidence="3 4">
    <name type="scientific">Vigna mungo</name>
    <name type="common">Black gram</name>
    <name type="synonym">Phaseolus mungo</name>
    <dbReference type="NCBI Taxonomy" id="3915"/>
    <lineage>
        <taxon>Eukaryota</taxon>
        <taxon>Viridiplantae</taxon>
        <taxon>Streptophyta</taxon>
        <taxon>Embryophyta</taxon>
        <taxon>Tracheophyta</taxon>
        <taxon>Spermatophyta</taxon>
        <taxon>Magnoliopsida</taxon>
        <taxon>eudicotyledons</taxon>
        <taxon>Gunneridae</taxon>
        <taxon>Pentapetalae</taxon>
        <taxon>rosids</taxon>
        <taxon>fabids</taxon>
        <taxon>Fabales</taxon>
        <taxon>Fabaceae</taxon>
        <taxon>Papilionoideae</taxon>
        <taxon>50 kb inversion clade</taxon>
        <taxon>NPAAA clade</taxon>
        <taxon>indigoferoid/millettioid clade</taxon>
        <taxon>Phaseoleae</taxon>
        <taxon>Vigna</taxon>
    </lineage>
</organism>
<dbReference type="InterPro" id="IPR041577">
    <property type="entry name" value="RT_RNaseH_2"/>
</dbReference>
<feature type="domain" description="Reverse transcriptase/retrotransposon-derived protein RNase H-like" evidence="2">
    <location>
        <begin position="103"/>
        <end position="185"/>
    </location>
</feature>
<sequence length="185" mass="21118">MEDHLVHLHKVLSTLRTHSLFAKKSKCYFGVTRVEYLGHFISAEGVATYPTKIAVVQQCPLPQSVKQLRGFLGLAGYYRIFVYNYRTIARPLHDMLKKEGFKWTEEAKNAFQKLKTQLSNTLVLALPNFSKEFILEVDAFGQGVGVVLMQDQHLIAYISRSYNSQQLALSTYEKELLGVVFVVQK</sequence>
<dbReference type="Pfam" id="PF17919">
    <property type="entry name" value="RT_RNaseH_2"/>
    <property type="match status" value="1"/>
</dbReference>
<dbReference type="EMBL" id="CP144696">
    <property type="protein sequence ID" value="WVZ10308.1"/>
    <property type="molecule type" value="Genomic_DNA"/>
</dbReference>
<gene>
    <name evidence="3" type="ORF">V8G54_014838</name>
</gene>
<evidence type="ECO:0000313" key="3">
    <source>
        <dbReference type="EMBL" id="WVZ10308.1"/>
    </source>
</evidence>
<keyword evidence="4" id="KW-1185">Reference proteome</keyword>
<dbReference type="InterPro" id="IPR050951">
    <property type="entry name" value="Retrovirus_Pol_polyprotein"/>
</dbReference>
<protein>
    <recommendedName>
        <fullName evidence="2">Reverse transcriptase/retrotransposon-derived protein RNase H-like domain-containing protein</fullName>
    </recommendedName>
</protein>
<dbReference type="PANTHER" id="PTHR37984:SF5">
    <property type="entry name" value="PROTEIN NYNRIN-LIKE"/>
    <property type="match status" value="1"/>
</dbReference>
<accession>A0AAQ3RYX8</accession>
<name>A0AAQ3RYX8_VIGMU</name>
<dbReference type="Proteomes" id="UP001374535">
    <property type="component" value="Chromosome 5"/>
</dbReference>
<reference evidence="3 4" key="1">
    <citation type="journal article" date="2023" name="Life. Sci Alliance">
        <title>Evolutionary insights into 3D genome organization and epigenetic landscape of Vigna mungo.</title>
        <authorList>
            <person name="Junaid A."/>
            <person name="Singh B."/>
            <person name="Bhatia S."/>
        </authorList>
    </citation>
    <scope>NUCLEOTIDE SEQUENCE [LARGE SCALE GENOMIC DNA]</scope>
    <source>
        <strain evidence="3">Urdbean</strain>
    </source>
</reference>
<dbReference type="InterPro" id="IPR043502">
    <property type="entry name" value="DNA/RNA_pol_sf"/>
</dbReference>
<dbReference type="GO" id="GO:0003824">
    <property type="term" value="F:catalytic activity"/>
    <property type="evidence" value="ECO:0007669"/>
    <property type="project" value="UniProtKB-KW"/>
</dbReference>
<evidence type="ECO:0000313" key="4">
    <source>
        <dbReference type="Proteomes" id="UP001374535"/>
    </source>
</evidence>
<evidence type="ECO:0000259" key="2">
    <source>
        <dbReference type="Pfam" id="PF17919"/>
    </source>
</evidence>
<dbReference type="AlphaFoldDB" id="A0AAQ3RYX8"/>
<dbReference type="FunFam" id="3.30.70.270:FF:000020">
    <property type="entry name" value="Transposon Tf2-6 polyprotein-like Protein"/>
    <property type="match status" value="1"/>
</dbReference>
<keyword evidence="1" id="KW-0511">Multifunctional enzyme</keyword>
<evidence type="ECO:0000256" key="1">
    <source>
        <dbReference type="ARBA" id="ARBA00023268"/>
    </source>
</evidence>
<proteinExistence type="predicted"/>
<dbReference type="PANTHER" id="PTHR37984">
    <property type="entry name" value="PROTEIN CBG26694"/>
    <property type="match status" value="1"/>
</dbReference>
<dbReference type="SUPFAM" id="SSF56672">
    <property type="entry name" value="DNA/RNA polymerases"/>
    <property type="match status" value="1"/>
</dbReference>